<evidence type="ECO:0000313" key="2">
    <source>
        <dbReference type="EMBL" id="KAH9314296.1"/>
    </source>
</evidence>
<organism evidence="2 3">
    <name type="scientific">Taxus chinensis</name>
    <name type="common">Chinese yew</name>
    <name type="synonym">Taxus wallichiana var. chinensis</name>
    <dbReference type="NCBI Taxonomy" id="29808"/>
    <lineage>
        <taxon>Eukaryota</taxon>
        <taxon>Viridiplantae</taxon>
        <taxon>Streptophyta</taxon>
        <taxon>Embryophyta</taxon>
        <taxon>Tracheophyta</taxon>
        <taxon>Spermatophyta</taxon>
        <taxon>Pinopsida</taxon>
        <taxon>Pinidae</taxon>
        <taxon>Conifers II</taxon>
        <taxon>Cupressales</taxon>
        <taxon>Taxaceae</taxon>
        <taxon>Taxus</taxon>
    </lineage>
</organism>
<comment type="caution">
    <text evidence="2">The sequence shown here is derived from an EMBL/GenBank/DDBJ whole genome shotgun (WGS) entry which is preliminary data.</text>
</comment>
<keyword evidence="3" id="KW-1185">Reference proteome</keyword>
<feature type="non-terminal residue" evidence="2">
    <location>
        <position position="83"/>
    </location>
</feature>
<accession>A0AA38G281</accession>
<proteinExistence type="predicted"/>
<dbReference type="EMBL" id="JAHRHJ020000005">
    <property type="protein sequence ID" value="KAH9314296.1"/>
    <property type="molecule type" value="Genomic_DNA"/>
</dbReference>
<feature type="compositionally biased region" description="Basic and acidic residues" evidence="1">
    <location>
        <begin position="56"/>
        <end position="83"/>
    </location>
</feature>
<feature type="region of interest" description="Disordered" evidence="1">
    <location>
        <begin position="1"/>
        <end position="83"/>
    </location>
</feature>
<reference evidence="2 3" key="1">
    <citation type="journal article" date="2021" name="Nat. Plants">
        <title>The Taxus genome provides insights into paclitaxel biosynthesis.</title>
        <authorList>
            <person name="Xiong X."/>
            <person name="Gou J."/>
            <person name="Liao Q."/>
            <person name="Li Y."/>
            <person name="Zhou Q."/>
            <person name="Bi G."/>
            <person name="Li C."/>
            <person name="Du R."/>
            <person name="Wang X."/>
            <person name="Sun T."/>
            <person name="Guo L."/>
            <person name="Liang H."/>
            <person name="Lu P."/>
            <person name="Wu Y."/>
            <person name="Zhang Z."/>
            <person name="Ro D.K."/>
            <person name="Shang Y."/>
            <person name="Huang S."/>
            <person name="Yan J."/>
        </authorList>
    </citation>
    <scope>NUCLEOTIDE SEQUENCE [LARGE SCALE GENOMIC DNA]</scope>
    <source>
        <strain evidence="2">Ta-2019</strain>
    </source>
</reference>
<gene>
    <name evidence="2" type="ORF">KI387_022923</name>
</gene>
<evidence type="ECO:0000256" key="1">
    <source>
        <dbReference type="SAM" id="MobiDB-lite"/>
    </source>
</evidence>
<sequence>MDAKDANRPDRPKQETSAQGHLGQRDARDVDSRRSRKPIRSRHVSPAEKGQGSPFRADRRILSREALGHPGQKDAVDAKIRQA</sequence>
<evidence type="ECO:0000313" key="3">
    <source>
        <dbReference type="Proteomes" id="UP000824469"/>
    </source>
</evidence>
<name>A0AA38G281_TAXCH</name>
<dbReference type="AlphaFoldDB" id="A0AA38G281"/>
<feature type="compositionally biased region" description="Basic and acidic residues" evidence="1">
    <location>
        <begin position="23"/>
        <end position="33"/>
    </location>
</feature>
<feature type="compositionally biased region" description="Basic residues" evidence="1">
    <location>
        <begin position="34"/>
        <end position="43"/>
    </location>
</feature>
<feature type="compositionally biased region" description="Basic and acidic residues" evidence="1">
    <location>
        <begin position="1"/>
        <end position="14"/>
    </location>
</feature>
<protein>
    <submittedName>
        <fullName evidence="2">Uncharacterized protein</fullName>
    </submittedName>
</protein>
<dbReference type="Proteomes" id="UP000824469">
    <property type="component" value="Unassembled WGS sequence"/>
</dbReference>